<name>A0A4Z2FVP8_9TELE</name>
<evidence type="ECO:0000313" key="2">
    <source>
        <dbReference type="Proteomes" id="UP000314294"/>
    </source>
</evidence>
<dbReference type="EMBL" id="SRLO01000874">
    <property type="protein sequence ID" value="TNN44980.1"/>
    <property type="molecule type" value="Genomic_DNA"/>
</dbReference>
<dbReference type="Proteomes" id="UP000314294">
    <property type="component" value="Unassembled WGS sequence"/>
</dbReference>
<gene>
    <name evidence="1" type="ORF">EYF80_044834</name>
</gene>
<keyword evidence="2" id="KW-1185">Reference proteome</keyword>
<comment type="caution">
    <text evidence="1">The sequence shown here is derived from an EMBL/GenBank/DDBJ whole genome shotgun (WGS) entry which is preliminary data.</text>
</comment>
<accession>A0A4Z2FVP8</accession>
<dbReference type="AlphaFoldDB" id="A0A4Z2FVP8"/>
<evidence type="ECO:0000313" key="1">
    <source>
        <dbReference type="EMBL" id="TNN44980.1"/>
    </source>
</evidence>
<protein>
    <submittedName>
        <fullName evidence="1">Uncharacterized protein</fullName>
    </submittedName>
</protein>
<reference evidence="1 2" key="1">
    <citation type="submission" date="2019-03" db="EMBL/GenBank/DDBJ databases">
        <title>First draft genome of Liparis tanakae, snailfish: a comprehensive survey of snailfish specific genes.</title>
        <authorList>
            <person name="Kim W."/>
            <person name="Song I."/>
            <person name="Jeong J.-H."/>
            <person name="Kim D."/>
            <person name="Kim S."/>
            <person name="Ryu S."/>
            <person name="Song J.Y."/>
            <person name="Lee S.K."/>
        </authorList>
    </citation>
    <scope>NUCLEOTIDE SEQUENCE [LARGE SCALE GENOMIC DNA]</scope>
    <source>
        <tissue evidence="1">Muscle</tissue>
    </source>
</reference>
<proteinExistence type="predicted"/>
<sequence length="105" mass="11761">MRWKCWISASVAQEMMLQRSSMPSACARSIFPSSTQTLLRGQEAGSERSAAPLIVSDRVVAEMPPCNERVRQVATFRLIRLLSNVAMSTCPGWSQKRKKNSFRGL</sequence>
<organism evidence="1 2">
    <name type="scientific">Liparis tanakae</name>
    <name type="common">Tanaka's snailfish</name>
    <dbReference type="NCBI Taxonomy" id="230148"/>
    <lineage>
        <taxon>Eukaryota</taxon>
        <taxon>Metazoa</taxon>
        <taxon>Chordata</taxon>
        <taxon>Craniata</taxon>
        <taxon>Vertebrata</taxon>
        <taxon>Euteleostomi</taxon>
        <taxon>Actinopterygii</taxon>
        <taxon>Neopterygii</taxon>
        <taxon>Teleostei</taxon>
        <taxon>Neoteleostei</taxon>
        <taxon>Acanthomorphata</taxon>
        <taxon>Eupercaria</taxon>
        <taxon>Perciformes</taxon>
        <taxon>Cottioidei</taxon>
        <taxon>Cottales</taxon>
        <taxon>Liparidae</taxon>
        <taxon>Liparis</taxon>
    </lineage>
</organism>